<dbReference type="Gene3D" id="3.15.10.30">
    <property type="entry name" value="Haemolymph juvenile hormone binding protein"/>
    <property type="match status" value="1"/>
</dbReference>
<dbReference type="Proteomes" id="UP000292052">
    <property type="component" value="Unassembled WGS sequence"/>
</dbReference>
<dbReference type="PANTHER" id="PTHR11008">
    <property type="entry name" value="PROTEIN TAKEOUT-LIKE PROTEIN"/>
    <property type="match status" value="1"/>
</dbReference>
<reference evidence="5 6" key="1">
    <citation type="submission" date="2017-03" db="EMBL/GenBank/DDBJ databases">
        <title>Genome of the blue death feigning beetle - Asbolus verrucosus.</title>
        <authorList>
            <person name="Rider S.D."/>
        </authorList>
    </citation>
    <scope>NUCLEOTIDE SEQUENCE [LARGE SCALE GENOMIC DNA]</scope>
    <source>
        <strain evidence="5">Butters</strain>
        <tissue evidence="5">Head and leg muscle</tissue>
    </source>
</reference>
<protein>
    <submittedName>
        <fullName evidence="5">JHBP domain containing protein</fullName>
    </submittedName>
</protein>
<dbReference type="InterPro" id="IPR010562">
    <property type="entry name" value="Haemolymph_juvenile_hormone-bd"/>
</dbReference>
<name>A0A482W235_ASBVE</name>
<keyword evidence="2" id="KW-0090">Biological rhythms</keyword>
<evidence type="ECO:0000256" key="2">
    <source>
        <dbReference type="ARBA" id="ARBA00023108"/>
    </source>
</evidence>
<comment type="similarity">
    <text evidence="3">Belongs to the TO family.</text>
</comment>
<dbReference type="PANTHER" id="PTHR11008:SF14">
    <property type="entry name" value="CIRCADIAN CLOCK-CONTROLLED PROTEIN-LIKE PROTEIN"/>
    <property type="match status" value="1"/>
</dbReference>
<gene>
    <name evidence="5" type="ORF">BDFB_001776</name>
</gene>
<organism evidence="5 6">
    <name type="scientific">Asbolus verrucosus</name>
    <name type="common">Desert ironclad beetle</name>
    <dbReference type="NCBI Taxonomy" id="1661398"/>
    <lineage>
        <taxon>Eukaryota</taxon>
        <taxon>Metazoa</taxon>
        <taxon>Ecdysozoa</taxon>
        <taxon>Arthropoda</taxon>
        <taxon>Hexapoda</taxon>
        <taxon>Insecta</taxon>
        <taxon>Pterygota</taxon>
        <taxon>Neoptera</taxon>
        <taxon>Endopterygota</taxon>
        <taxon>Coleoptera</taxon>
        <taxon>Polyphaga</taxon>
        <taxon>Cucujiformia</taxon>
        <taxon>Tenebrionidae</taxon>
        <taxon>Pimeliinae</taxon>
        <taxon>Asbolus</taxon>
    </lineage>
</organism>
<feature type="signal peptide" evidence="4">
    <location>
        <begin position="1"/>
        <end position="19"/>
    </location>
</feature>
<evidence type="ECO:0000313" key="5">
    <source>
        <dbReference type="EMBL" id="RZC39114.1"/>
    </source>
</evidence>
<comment type="caution">
    <text evidence="5">The sequence shown here is derived from an EMBL/GenBank/DDBJ whole genome shotgun (WGS) entry which is preliminary data.</text>
</comment>
<sequence length="244" mass="27328">MIFLKTYLTAIILVYWCLANELPSFIHVCHRADPNMKQCLMAAVEDIRPYLVTGLPEYNIPSLEPLVMQDLISEDAAGMKITTSNVSAYGCSDFFVRGMDIDTDAHLYKLYIDIPKLRIQSHYSVDGKLLLLPIRGNGNMEANITECVSTTIMQGELYEKNGESYLRFVSSKLSAQIGGGHVRLENLFNGDKLLLGVLNDVINKNLDAFLKELMPIVEKALAAKFLEIANDIVAPFTFDQLFPQ</sequence>
<evidence type="ECO:0000256" key="3">
    <source>
        <dbReference type="ARBA" id="ARBA00060902"/>
    </source>
</evidence>
<keyword evidence="6" id="KW-1185">Reference proteome</keyword>
<dbReference type="EMBL" id="QDEB01037304">
    <property type="protein sequence ID" value="RZC39114.1"/>
    <property type="molecule type" value="Genomic_DNA"/>
</dbReference>
<dbReference type="GO" id="GO:0005615">
    <property type="term" value="C:extracellular space"/>
    <property type="evidence" value="ECO:0007669"/>
    <property type="project" value="TreeGrafter"/>
</dbReference>
<dbReference type="Pfam" id="PF06585">
    <property type="entry name" value="JHBP"/>
    <property type="match status" value="1"/>
</dbReference>
<evidence type="ECO:0000313" key="6">
    <source>
        <dbReference type="Proteomes" id="UP000292052"/>
    </source>
</evidence>
<accession>A0A482W235</accession>
<dbReference type="OrthoDB" id="8185598at2759"/>
<dbReference type="SMART" id="SM00700">
    <property type="entry name" value="JHBP"/>
    <property type="match status" value="1"/>
</dbReference>
<dbReference type="InterPro" id="IPR038606">
    <property type="entry name" value="To_sf"/>
</dbReference>
<dbReference type="AlphaFoldDB" id="A0A482W235"/>
<dbReference type="STRING" id="1661398.A0A482W235"/>
<proteinExistence type="inferred from homology"/>
<evidence type="ECO:0000256" key="4">
    <source>
        <dbReference type="SAM" id="SignalP"/>
    </source>
</evidence>
<feature type="chain" id="PRO_5019850895" evidence="4">
    <location>
        <begin position="20"/>
        <end position="244"/>
    </location>
</feature>
<dbReference type="FunFam" id="3.15.10.30:FF:000001">
    <property type="entry name" value="Takeout-like protein 1"/>
    <property type="match status" value="1"/>
</dbReference>
<dbReference type="GO" id="GO:0007623">
    <property type="term" value="P:circadian rhythm"/>
    <property type="evidence" value="ECO:0007669"/>
    <property type="project" value="UniProtKB-ARBA"/>
</dbReference>
<keyword evidence="1 4" id="KW-0732">Signal</keyword>
<evidence type="ECO:0000256" key="1">
    <source>
        <dbReference type="ARBA" id="ARBA00022729"/>
    </source>
</evidence>